<keyword evidence="2" id="KW-1185">Reference proteome</keyword>
<evidence type="ECO:0000313" key="1">
    <source>
        <dbReference type="EMBL" id="CAG8807219.1"/>
    </source>
</evidence>
<dbReference type="AlphaFoldDB" id="A0A9N9K3J6"/>
<dbReference type="Proteomes" id="UP000789405">
    <property type="component" value="Unassembled WGS sequence"/>
</dbReference>
<proteinExistence type="predicted"/>
<feature type="non-terminal residue" evidence="1">
    <location>
        <position position="1"/>
    </location>
</feature>
<sequence length="44" mass="4897">SLEIDVTLQIPATIEFSPILIFLIQLISDRRLGLKISSILLSSE</sequence>
<accession>A0A9N9K3J6</accession>
<name>A0A9N9K3J6_9GLOM</name>
<protein>
    <submittedName>
        <fullName evidence="1">22308_t:CDS:1</fullName>
    </submittedName>
</protein>
<organism evidence="1 2">
    <name type="scientific">Dentiscutata erythropus</name>
    <dbReference type="NCBI Taxonomy" id="1348616"/>
    <lineage>
        <taxon>Eukaryota</taxon>
        <taxon>Fungi</taxon>
        <taxon>Fungi incertae sedis</taxon>
        <taxon>Mucoromycota</taxon>
        <taxon>Glomeromycotina</taxon>
        <taxon>Glomeromycetes</taxon>
        <taxon>Diversisporales</taxon>
        <taxon>Gigasporaceae</taxon>
        <taxon>Dentiscutata</taxon>
    </lineage>
</organism>
<reference evidence="1" key="1">
    <citation type="submission" date="2021-06" db="EMBL/GenBank/DDBJ databases">
        <authorList>
            <person name="Kallberg Y."/>
            <person name="Tangrot J."/>
            <person name="Rosling A."/>
        </authorList>
    </citation>
    <scope>NUCLEOTIDE SEQUENCE</scope>
    <source>
        <strain evidence="1">MA453B</strain>
    </source>
</reference>
<evidence type="ECO:0000313" key="2">
    <source>
        <dbReference type="Proteomes" id="UP000789405"/>
    </source>
</evidence>
<comment type="caution">
    <text evidence="1">The sequence shown here is derived from an EMBL/GenBank/DDBJ whole genome shotgun (WGS) entry which is preliminary data.</text>
</comment>
<gene>
    <name evidence="1" type="ORF">DERYTH_LOCUS24625</name>
</gene>
<dbReference type="EMBL" id="CAJVPY010042266">
    <property type="protein sequence ID" value="CAG8807219.1"/>
    <property type="molecule type" value="Genomic_DNA"/>
</dbReference>